<keyword evidence="8" id="KW-0675">Receptor</keyword>
<dbReference type="InterPro" id="IPR001611">
    <property type="entry name" value="Leu-rich_rpt"/>
</dbReference>
<evidence type="ECO:0000256" key="2">
    <source>
        <dbReference type="ARBA" id="ARBA00022614"/>
    </source>
</evidence>
<comment type="caution">
    <text evidence="11">The sequence shown here is derived from an EMBL/GenBank/DDBJ whole genome shotgun (WGS) entry which is preliminary data.</text>
</comment>
<dbReference type="Proteomes" id="UP001324115">
    <property type="component" value="Unassembled WGS sequence"/>
</dbReference>
<keyword evidence="12" id="KW-1185">Reference proteome</keyword>
<dbReference type="Gene3D" id="3.80.10.10">
    <property type="entry name" value="Ribonuclease Inhibitor"/>
    <property type="match status" value="1"/>
</dbReference>
<keyword evidence="3 10" id="KW-0812">Transmembrane</keyword>
<evidence type="ECO:0000256" key="5">
    <source>
        <dbReference type="ARBA" id="ARBA00022737"/>
    </source>
</evidence>
<dbReference type="PANTHER" id="PTHR48063:SF101">
    <property type="entry name" value="LRR RECEPTOR-LIKE SERINE_THREONINE-PROTEIN KINASE FLS2"/>
    <property type="match status" value="1"/>
</dbReference>
<evidence type="ECO:0000256" key="1">
    <source>
        <dbReference type="ARBA" id="ARBA00004479"/>
    </source>
</evidence>
<proteinExistence type="predicted"/>
<evidence type="ECO:0000256" key="7">
    <source>
        <dbReference type="ARBA" id="ARBA00023136"/>
    </source>
</evidence>
<organism evidence="11 12">
    <name type="scientific">Quercus rubra</name>
    <name type="common">Northern red oak</name>
    <name type="synonym">Quercus borealis</name>
    <dbReference type="NCBI Taxonomy" id="3512"/>
    <lineage>
        <taxon>Eukaryota</taxon>
        <taxon>Viridiplantae</taxon>
        <taxon>Streptophyta</taxon>
        <taxon>Embryophyta</taxon>
        <taxon>Tracheophyta</taxon>
        <taxon>Spermatophyta</taxon>
        <taxon>Magnoliopsida</taxon>
        <taxon>eudicotyledons</taxon>
        <taxon>Gunneridae</taxon>
        <taxon>Pentapetalae</taxon>
        <taxon>rosids</taxon>
        <taxon>fabids</taxon>
        <taxon>Fagales</taxon>
        <taxon>Fagaceae</taxon>
        <taxon>Quercus</taxon>
    </lineage>
</organism>
<dbReference type="InterPro" id="IPR032675">
    <property type="entry name" value="LRR_dom_sf"/>
</dbReference>
<dbReference type="FunFam" id="3.80.10.10:FF:000383">
    <property type="entry name" value="Leucine-rich repeat receptor protein kinase EMS1"/>
    <property type="match status" value="1"/>
</dbReference>
<keyword evidence="4" id="KW-0732">Signal</keyword>
<dbReference type="Pfam" id="PF00560">
    <property type="entry name" value="LRR_1"/>
    <property type="match status" value="2"/>
</dbReference>
<evidence type="ECO:0000313" key="11">
    <source>
        <dbReference type="EMBL" id="KAK4607135.1"/>
    </source>
</evidence>
<evidence type="ECO:0000256" key="9">
    <source>
        <dbReference type="ARBA" id="ARBA00023180"/>
    </source>
</evidence>
<dbReference type="GO" id="GO:0016020">
    <property type="term" value="C:membrane"/>
    <property type="evidence" value="ECO:0007669"/>
    <property type="project" value="UniProtKB-SubCell"/>
</dbReference>
<dbReference type="AlphaFoldDB" id="A0AAN7JDX7"/>
<keyword evidence="5" id="KW-0677">Repeat</keyword>
<name>A0AAN7JDX7_QUERU</name>
<dbReference type="SUPFAM" id="SSF52058">
    <property type="entry name" value="L domain-like"/>
    <property type="match status" value="1"/>
</dbReference>
<dbReference type="EMBL" id="JAXUIC010000001">
    <property type="protein sequence ID" value="KAK4607135.1"/>
    <property type="molecule type" value="Genomic_DNA"/>
</dbReference>
<dbReference type="PANTHER" id="PTHR48063">
    <property type="entry name" value="LRR RECEPTOR-LIKE KINASE"/>
    <property type="match status" value="1"/>
</dbReference>
<reference evidence="11 12" key="1">
    <citation type="journal article" date="2023" name="G3 (Bethesda)">
        <title>A haplotype-resolved chromosome-scale genome for Quercus rubra L. provides insights into the genetics of adaptive traits for red oak species.</title>
        <authorList>
            <person name="Kapoor B."/>
            <person name="Jenkins J."/>
            <person name="Schmutz J."/>
            <person name="Zhebentyayeva T."/>
            <person name="Kuelheim C."/>
            <person name="Coggeshall M."/>
            <person name="Heim C."/>
            <person name="Lasky J.R."/>
            <person name="Leites L."/>
            <person name="Islam-Faridi N."/>
            <person name="Romero-Severson J."/>
            <person name="DeLeo V.L."/>
            <person name="Lucas S.M."/>
            <person name="Lazic D."/>
            <person name="Gailing O."/>
            <person name="Carlson J."/>
            <person name="Staton M."/>
        </authorList>
    </citation>
    <scope>NUCLEOTIDE SEQUENCE [LARGE SCALE GENOMIC DNA]</scope>
    <source>
        <strain evidence="11">Pseudo-F2</strain>
    </source>
</reference>
<evidence type="ECO:0000256" key="10">
    <source>
        <dbReference type="SAM" id="Phobius"/>
    </source>
</evidence>
<feature type="transmembrane region" description="Helical" evidence="10">
    <location>
        <begin position="349"/>
        <end position="371"/>
    </location>
</feature>
<evidence type="ECO:0000313" key="12">
    <source>
        <dbReference type="Proteomes" id="UP001324115"/>
    </source>
</evidence>
<keyword evidence="9" id="KW-0325">Glycoprotein</keyword>
<keyword evidence="2" id="KW-0433">Leucine-rich repeat</keyword>
<comment type="subcellular location">
    <subcellularLocation>
        <location evidence="1">Membrane</location>
        <topology evidence="1">Single-pass type I membrane protein</topology>
    </subcellularLocation>
</comment>
<evidence type="ECO:0000256" key="3">
    <source>
        <dbReference type="ARBA" id="ARBA00022692"/>
    </source>
</evidence>
<gene>
    <name evidence="11" type="ORF">RGQ29_001096</name>
</gene>
<evidence type="ECO:0000256" key="8">
    <source>
        <dbReference type="ARBA" id="ARBA00023170"/>
    </source>
</evidence>
<evidence type="ECO:0000256" key="4">
    <source>
        <dbReference type="ARBA" id="ARBA00022729"/>
    </source>
</evidence>
<keyword evidence="7 10" id="KW-0472">Membrane</keyword>
<dbReference type="PROSITE" id="PS51450">
    <property type="entry name" value="LRR"/>
    <property type="match status" value="1"/>
</dbReference>
<protein>
    <submittedName>
        <fullName evidence="11">Uncharacterized protein</fullName>
    </submittedName>
</protein>
<accession>A0AAN7JDX7</accession>
<evidence type="ECO:0000256" key="6">
    <source>
        <dbReference type="ARBA" id="ARBA00022989"/>
    </source>
</evidence>
<sequence length="375" mass="41779">MILSSAKRRCEICGPCGQAATPLSEPIDVACLRRDESPSAQNKKRNREIGSPCLKPRESMMWPRGLPFNLTEYVTVVTYYIISLTSSSLVLEWLFNYNTSVVELYLFGNQFQDMIPNAFSKIKSLTHLYLDDNEFEGGIPKSFSGSIPKCLNNLTALTQKTSPTSTISVSCYGSCSPFLGNYDYHAFWMWKGREFEYKNNLGQIKSIYLSSNKLIGPIPREIMELVGLISLNLSKNLLTGRITSEIVMLQSLEVSDLSKNQLCGGIPLSISLISSLNFLVLSNNNLSSIIPTKPQLSTFDAFAYEGNSNLCGFPLPKKCSREETTENSTVSREGEHAGIQEDEDGFITLGFYVSLSLRFIIGYWGVFATILQNKS</sequence>
<keyword evidence="6 10" id="KW-1133">Transmembrane helix</keyword>
<dbReference type="InterPro" id="IPR046956">
    <property type="entry name" value="RLP23-like"/>
</dbReference>